<accession>A0A2R4C4S2</accession>
<keyword evidence="2" id="KW-1185">Reference proteome</keyword>
<protein>
    <recommendedName>
        <fullName evidence="3">VCBS repeat-containing protein</fullName>
    </recommendedName>
</protein>
<dbReference type="RefSeq" id="WP_107139976.1">
    <property type="nucleotide sequence ID" value="NZ_CP028324.1"/>
</dbReference>
<organism evidence="1 2">
    <name type="scientific">Pseudoduganella armeniaca</name>
    <dbReference type="NCBI Taxonomy" id="2072590"/>
    <lineage>
        <taxon>Bacteria</taxon>
        <taxon>Pseudomonadati</taxon>
        <taxon>Pseudomonadota</taxon>
        <taxon>Betaproteobacteria</taxon>
        <taxon>Burkholderiales</taxon>
        <taxon>Oxalobacteraceae</taxon>
        <taxon>Telluria group</taxon>
        <taxon>Pseudoduganella</taxon>
    </lineage>
</organism>
<gene>
    <name evidence="1" type="ORF">C9I28_02020</name>
</gene>
<evidence type="ECO:0008006" key="3">
    <source>
        <dbReference type="Google" id="ProtNLM"/>
    </source>
</evidence>
<name>A0A2R4C4S2_9BURK</name>
<dbReference type="KEGG" id="masz:C9I28_02020"/>
<dbReference type="AlphaFoldDB" id="A0A2R4C4S2"/>
<dbReference type="Proteomes" id="UP000240505">
    <property type="component" value="Chromosome"/>
</dbReference>
<evidence type="ECO:0000313" key="1">
    <source>
        <dbReference type="EMBL" id="AVR94626.1"/>
    </source>
</evidence>
<evidence type="ECO:0000313" key="2">
    <source>
        <dbReference type="Proteomes" id="UP000240505"/>
    </source>
</evidence>
<dbReference type="EMBL" id="CP028324">
    <property type="protein sequence ID" value="AVR94626.1"/>
    <property type="molecule type" value="Genomic_DNA"/>
</dbReference>
<reference evidence="1 2" key="1">
    <citation type="submission" date="2018-03" db="EMBL/GenBank/DDBJ databases">
        <title>Massilia armeniaca sp. nov., isolated from desert soil.</title>
        <authorList>
            <person name="Huang H."/>
            <person name="Ren M."/>
        </authorList>
    </citation>
    <scope>NUCLEOTIDE SEQUENCE [LARGE SCALE GENOMIC DNA]</scope>
    <source>
        <strain evidence="1 2">ZMN-3</strain>
    </source>
</reference>
<proteinExistence type="predicted"/>
<sequence length="71" mass="7363">MGDGATLLDVNGDGRIDRIVLTLTDGAKDDEDGLVNGTIVAPRPLAFDTTALGQVDSVKRPLATAATRGRQ</sequence>